<dbReference type="PANTHER" id="PTHR47331">
    <property type="entry name" value="PHD-TYPE DOMAIN-CONTAINING PROTEIN"/>
    <property type="match status" value="1"/>
</dbReference>
<dbReference type="Proteomes" id="UP000272942">
    <property type="component" value="Unassembled WGS sequence"/>
</dbReference>
<dbReference type="WBParaSite" id="ECPE_0001592101-mRNA-1">
    <property type="protein sequence ID" value="ECPE_0001592101-mRNA-1"/>
    <property type="gene ID" value="ECPE_0001592101"/>
</dbReference>
<evidence type="ECO:0000313" key="2">
    <source>
        <dbReference type="Proteomes" id="UP000272942"/>
    </source>
</evidence>
<sequence>MNHITTRPSSLTISTVNGTKATSVDQANVTLVSLDNGERVEVTEAFTIADLPMRAVESIKELATCWPHVRDLCFEEADSSEVDLLIGFDEAHWVLDQRLVGRKEPYTARTIFEWTLFGSSHAANRKRLSVNFTTTTANNDTIEQALQRMYDMT</sequence>
<keyword evidence="2" id="KW-1185">Reference proteome</keyword>
<dbReference type="PANTHER" id="PTHR47331:SF5">
    <property type="entry name" value="RIBONUCLEASE H"/>
    <property type="match status" value="1"/>
</dbReference>
<protein>
    <submittedName>
        <fullName evidence="3">DUF1758 domain-containing protein</fullName>
    </submittedName>
</protein>
<proteinExistence type="predicted"/>
<dbReference type="EMBL" id="UZAN01062158">
    <property type="protein sequence ID" value="VDP93153.1"/>
    <property type="molecule type" value="Genomic_DNA"/>
</dbReference>
<organism evidence="3">
    <name type="scientific">Echinostoma caproni</name>
    <dbReference type="NCBI Taxonomy" id="27848"/>
    <lineage>
        <taxon>Eukaryota</taxon>
        <taxon>Metazoa</taxon>
        <taxon>Spiralia</taxon>
        <taxon>Lophotrochozoa</taxon>
        <taxon>Platyhelminthes</taxon>
        <taxon>Trematoda</taxon>
        <taxon>Digenea</taxon>
        <taxon>Plagiorchiida</taxon>
        <taxon>Echinostomata</taxon>
        <taxon>Echinostomatoidea</taxon>
        <taxon>Echinostomatidae</taxon>
        <taxon>Echinostoma</taxon>
    </lineage>
</organism>
<accession>A0A183B9J6</accession>
<dbReference type="OrthoDB" id="5983040at2759"/>
<reference evidence="3" key="1">
    <citation type="submission" date="2016-06" db="UniProtKB">
        <authorList>
            <consortium name="WormBaseParasite"/>
        </authorList>
    </citation>
    <scope>IDENTIFICATION</scope>
</reference>
<evidence type="ECO:0000313" key="1">
    <source>
        <dbReference type="EMBL" id="VDP93153.1"/>
    </source>
</evidence>
<evidence type="ECO:0000313" key="3">
    <source>
        <dbReference type="WBParaSite" id="ECPE_0001592101-mRNA-1"/>
    </source>
</evidence>
<reference evidence="1 2" key="2">
    <citation type="submission" date="2018-11" db="EMBL/GenBank/DDBJ databases">
        <authorList>
            <consortium name="Pathogen Informatics"/>
        </authorList>
    </citation>
    <scope>NUCLEOTIDE SEQUENCE [LARGE SCALE GENOMIC DNA]</scope>
    <source>
        <strain evidence="1 2">Egypt</strain>
    </source>
</reference>
<dbReference type="AlphaFoldDB" id="A0A183B9J6"/>
<name>A0A183B9J6_9TREM</name>
<gene>
    <name evidence="1" type="ORF">ECPE_LOCUS15881</name>
</gene>